<accession>A0A559JK87</accession>
<evidence type="ECO:0000259" key="5">
    <source>
        <dbReference type="PROSITE" id="PS50893"/>
    </source>
</evidence>
<reference evidence="6 7" key="1">
    <citation type="submission" date="2019-07" db="EMBL/GenBank/DDBJ databases">
        <authorList>
            <person name="Kim J."/>
        </authorList>
    </citation>
    <scope>NUCLEOTIDE SEQUENCE [LARGE SCALE GENOMIC DNA]</scope>
    <source>
        <strain evidence="6 7">JC52</strain>
    </source>
</reference>
<dbReference type="FunFam" id="3.40.50.300:FF:000016">
    <property type="entry name" value="Oligopeptide ABC transporter ATP-binding component"/>
    <property type="match status" value="1"/>
</dbReference>
<dbReference type="AlphaFoldDB" id="A0A559JK87"/>
<dbReference type="GO" id="GO:0055085">
    <property type="term" value="P:transmembrane transport"/>
    <property type="evidence" value="ECO:0007669"/>
    <property type="project" value="UniProtKB-ARBA"/>
</dbReference>
<protein>
    <submittedName>
        <fullName evidence="6">Dipeptide ABC transporter ATP-binding protein</fullName>
    </submittedName>
</protein>
<dbReference type="Pfam" id="PF08352">
    <property type="entry name" value="oligo_HPY"/>
    <property type="match status" value="1"/>
</dbReference>
<dbReference type="InterPro" id="IPR003593">
    <property type="entry name" value="AAA+_ATPase"/>
</dbReference>
<dbReference type="PANTHER" id="PTHR43776">
    <property type="entry name" value="TRANSPORT ATP-BINDING PROTEIN"/>
    <property type="match status" value="1"/>
</dbReference>
<evidence type="ECO:0000256" key="2">
    <source>
        <dbReference type="ARBA" id="ARBA00022448"/>
    </source>
</evidence>
<dbReference type="GO" id="GO:0005524">
    <property type="term" value="F:ATP binding"/>
    <property type="evidence" value="ECO:0007669"/>
    <property type="project" value="UniProtKB-KW"/>
</dbReference>
<dbReference type="NCBIfam" id="TIGR01727">
    <property type="entry name" value="oligo_HPY"/>
    <property type="match status" value="1"/>
</dbReference>
<evidence type="ECO:0000256" key="3">
    <source>
        <dbReference type="ARBA" id="ARBA00022741"/>
    </source>
</evidence>
<keyword evidence="2" id="KW-0813">Transport</keyword>
<dbReference type="InterPro" id="IPR013563">
    <property type="entry name" value="Oligopep_ABC_C"/>
</dbReference>
<dbReference type="CDD" id="cd03257">
    <property type="entry name" value="ABC_NikE_OppD_transporters"/>
    <property type="match status" value="1"/>
</dbReference>
<comment type="similarity">
    <text evidence="1">Belongs to the ABC transporter superfamily.</text>
</comment>
<dbReference type="GO" id="GO:0015833">
    <property type="term" value="P:peptide transport"/>
    <property type="evidence" value="ECO:0007669"/>
    <property type="project" value="InterPro"/>
</dbReference>
<gene>
    <name evidence="6" type="ORF">FPZ49_33255</name>
</gene>
<dbReference type="PROSITE" id="PS00211">
    <property type="entry name" value="ABC_TRANSPORTER_1"/>
    <property type="match status" value="1"/>
</dbReference>
<keyword evidence="3" id="KW-0547">Nucleotide-binding</keyword>
<evidence type="ECO:0000313" key="6">
    <source>
        <dbReference type="EMBL" id="TVY00301.1"/>
    </source>
</evidence>
<dbReference type="Proteomes" id="UP000317036">
    <property type="component" value="Unassembled WGS sequence"/>
</dbReference>
<dbReference type="PANTHER" id="PTHR43776:SF8">
    <property type="entry name" value="ABC TRANSPORTER, ATP-BINDING PROTEIN"/>
    <property type="match status" value="1"/>
</dbReference>
<dbReference type="SUPFAM" id="SSF52540">
    <property type="entry name" value="P-loop containing nucleoside triphosphate hydrolases"/>
    <property type="match status" value="1"/>
</dbReference>
<keyword evidence="4 6" id="KW-0067">ATP-binding</keyword>
<dbReference type="NCBIfam" id="NF008453">
    <property type="entry name" value="PRK11308.1"/>
    <property type="match status" value="1"/>
</dbReference>
<dbReference type="OrthoDB" id="9802264at2"/>
<sequence length="321" mass="35833">MSEPLLEVSRLKKYYPITAGLFRKTVGHVKAVDDVSFDIMKGETLGIVGESGCGKSTLGRTVMRVLDPTEGKIMFDNEEITQYEGSRLRSIRKNFQMVFQDPYASLNTKMRVGDIIAEPLTVNKMMSRQAAQDMARQLLERVGLRMEDAARYPHEFSGGQRQRVGIARSLALSPKLIVADEAVSALDVSIQAQILNLLWELQQEFGLAYLFISHNLAVVRHISKRVGVMYLGQMVELADKSQLFSNPLHPYTKALLSSAPSIERGAVREKIILQGELPSPSNPPLGCPFHSRCPKAMDRCRSERPALAELYEGHSVACHLY</sequence>
<dbReference type="InterPro" id="IPR027417">
    <property type="entry name" value="P-loop_NTPase"/>
</dbReference>
<proteinExistence type="inferred from homology"/>
<evidence type="ECO:0000256" key="4">
    <source>
        <dbReference type="ARBA" id="ARBA00022840"/>
    </source>
</evidence>
<dbReference type="InterPro" id="IPR017871">
    <property type="entry name" value="ABC_transporter-like_CS"/>
</dbReference>
<dbReference type="RefSeq" id="WP_144854693.1">
    <property type="nucleotide sequence ID" value="NZ_VNJI01000076.1"/>
</dbReference>
<name>A0A559JK87_9BACL</name>
<comment type="caution">
    <text evidence="6">The sequence shown here is derived from an EMBL/GenBank/DDBJ whole genome shotgun (WGS) entry which is preliminary data.</text>
</comment>
<dbReference type="GO" id="GO:0016887">
    <property type="term" value="F:ATP hydrolysis activity"/>
    <property type="evidence" value="ECO:0007669"/>
    <property type="project" value="InterPro"/>
</dbReference>
<dbReference type="SMART" id="SM00382">
    <property type="entry name" value="AAA"/>
    <property type="match status" value="1"/>
</dbReference>
<evidence type="ECO:0000313" key="7">
    <source>
        <dbReference type="Proteomes" id="UP000317036"/>
    </source>
</evidence>
<dbReference type="InterPro" id="IPR003439">
    <property type="entry name" value="ABC_transporter-like_ATP-bd"/>
</dbReference>
<organism evidence="6 7">
    <name type="scientific">Paenibacillus cremeus</name>
    <dbReference type="NCBI Taxonomy" id="2163881"/>
    <lineage>
        <taxon>Bacteria</taxon>
        <taxon>Bacillati</taxon>
        <taxon>Bacillota</taxon>
        <taxon>Bacilli</taxon>
        <taxon>Bacillales</taxon>
        <taxon>Paenibacillaceae</taxon>
        <taxon>Paenibacillus</taxon>
    </lineage>
</organism>
<evidence type="ECO:0000256" key="1">
    <source>
        <dbReference type="ARBA" id="ARBA00005417"/>
    </source>
</evidence>
<dbReference type="PROSITE" id="PS50893">
    <property type="entry name" value="ABC_TRANSPORTER_2"/>
    <property type="match status" value="1"/>
</dbReference>
<keyword evidence="7" id="KW-1185">Reference proteome</keyword>
<dbReference type="InterPro" id="IPR050319">
    <property type="entry name" value="ABC_transp_ATP-bind"/>
</dbReference>
<dbReference type="EMBL" id="VNJI01000076">
    <property type="protein sequence ID" value="TVY00301.1"/>
    <property type="molecule type" value="Genomic_DNA"/>
</dbReference>
<dbReference type="Gene3D" id="3.40.50.300">
    <property type="entry name" value="P-loop containing nucleotide triphosphate hydrolases"/>
    <property type="match status" value="1"/>
</dbReference>
<feature type="domain" description="ABC transporter" evidence="5">
    <location>
        <begin position="6"/>
        <end position="256"/>
    </location>
</feature>
<dbReference type="Pfam" id="PF00005">
    <property type="entry name" value="ABC_tran"/>
    <property type="match status" value="1"/>
</dbReference>